<feature type="domain" description="Nudix hydrolase" evidence="4">
    <location>
        <begin position="6"/>
        <end position="149"/>
    </location>
</feature>
<dbReference type="InterPro" id="IPR000086">
    <property type="entry name" value="NUDIX_hydrolase_dom"/>
</dbReference>
<dbReference type="CDD" id="cd03674">
    <property type="entry name" value="NUDIX_Hydrolase"/>
    <property type="match status" value="1"/>
</dbReference>
<evidence type="ECO:0000313" key="6">
    <source>
        <dbReference type="Proteomes" id="UP000177998"/>
    </source>
</evidence>
<dbReference type="PROSITE" id="PS00893">
    <property type="entry name" value="NUDIX_BOX"/>
    <property type="match status" value="1"/>
</dbReference>
<evidence type="ECO:0000259" key="4">
    <source>
        <dbReference type="PROSITE" id="PS51462"/>
    </source>
</evidence>
<comment type="caution">
    <text evidence="5">The sequence shown here is derived from an EMBL/GenBank/DDBJ whole genome shotgun (WGS) entry which is preliminary data.</text>
</comment>
<dbReference type="STRING" id="1798564.A3H55_00090"/>
<dbReference type="Proteomes" id="UP000177998">
    <property type="component" value="Unassembled WGS sequence"/>
</dbReference>
<dbReference type="SUPFAM" id="SSF55811">
    <property type="entry name" value="Nudix"/>
    <property type="match status" value="1"/>
</dbReference>
<evidence type="ECO:0000256" key="3">
    <source>
        <dbReference type="RuleBase" id="RU003476"/>
    </source>
</evidence>
<accession>A0A1F6FYK4</accession>
<gene>
    <name evidence="5" type="ORF">A3H55_00090</name>
</gene>
<protein>
    <recommendedName>
        <fullName evidence="4">Nudix hydrolase domain-containing protein</fullName>
    </recommendedName>
</protein>
<proteinExistence type="inferred from homology"/>
<dbReference type="GO" id="GO:0016787">
    <property type="term" value="F:hydrolase activity"/>
    <property type="evidence" value="ECO:0007669"/>
    <property type="project" value="UniProtKB-KW"/>
</dbReference>
<dbReference type="InterPro" id="IPR015797">
    <property type="entry name" value="NUDIX_hydrolase-like_dom_sf"/>
</dbReference>
<evidence type="ECO:0000313" key="5">
    <source>
        <dbReference type="EMBL" id="OGG90932.1"/>
    </source>
</evidence>
<reference evidence="5 6" key="1">
    <citation type="journal article" date="2016" name="Nat. Commun.">
        <title>Thousands of microbial genomes shed light on interconnected biogeochemical processes in an aquifer system.</title>
        <authorList>
            <person name="Anantharaman K."/>
            <person name="Brown C.T."/>
            <person name="Hug L.A."/>
            <person name="Sharon I."/>
            <person name="Castelle C.J."/>
            <person name="Probst A.J."/>
            <person name="Thomas B.C."/>
            <person name="Singh A."/>
            <person name="Wilkins M.J."/>
            <person name="Karaoz U."/>
            <person name="Brodie E.L."/>
            <person name="Williams K.H."/>
            <person name="Hubbard S.S."/>
            <person name="Banfield J.F."/>
        </authorList>
    </citation>
    <scope>NUCLEOTIDE SEQUENCE [LARGE SCALE GENOMIC DNA]</scope>
</reference>
<organism evidence="5 6">
    <name type="scientific">Candidatus Kuenenbacteria bacterium RIFCSPLOWO2_02_FULL_42_16</name>
    <dbReference type="NCBI Taxonomy" id="1798564"/>
    <lineage>
        <taxon>Bacteria</taxon>
        <taxon>Candidatus Kueneniibacteriota</taxon>
    </lineage>
</organism>
<comment type="cofactor">
    <cofactor evidence="1">
        <name>Mg(2+)</name>
        <dbReference type="ChEBI" id="CHEBI:18420"/>
    </cofactor>
</comment>
<sequence>MNQKFKKHFTASALIVQDNKVLLVFHKKLQVWLYPGGHIEDNETPDQAVVREVKEETGLDIEIVGEKDENLQDAGNDITALRKPYVVLCELVGDHYHNDLVYLCRPTASQMSVNYDKSESGGMGFFSLKDLNDIPIFPNFKELLKKVLK</sequence>
<evidence type="ECO:0000256" key="2">
    <source>
        <dbReference type="ARBA" id="ARBA00022801"/>
    </source>
</evidence>
<comment type="similarity">
    <text evidence="3">Belongs to the Nudix hydrolase family.</text>
</comment>
<dbReference type="PANTHER" id="PTHR43046">
    <property type="entry name" value="GDP-MANNOSE MANNOSYL HYDROLASE"/>
    <property type="match status" value="1"/>
</dbReference>
<dbReference type="Pfam" id="PF00293">
    <property type="entry name" value="NUDIX"/>
    <property type="match status" value="1"/>
</dbReference>
<dbReference type="EMBL" id="MFMZ01000029">
    <property type="protein sequence ID" value="OGG90932.1"/>
    <property type="molecule type" value="Genomic_DNA"/>
</dbReference>
<keyword evidence="2 3" id="KW-0378">Hydrolase</keyword>
<evidence type="ECO:0000256" key="1">
    <source>
        <dbReference type="ARBA" id="ARBA00001946"/>
    </source>
</evidence>
<dbReference type="AlphaFoldDB" id="A0A1F6FYK4"/>
<dbReference type="PRINTS" id="PR00502">
    <property type="entry name" value="NUDIXFAMILY"/>
</dbReference>
<dbReference type="InterPro" id="IPR020084">
    <property type="entry name" value="NUDIX_hydrolase_CS"/>
</dbReference>
<dbReference type="PANTHER" id="PTHR43046:SF14">
    <property type="entry name" value="MUTT_NUDIX FAMILY PROTEIN"/>
    <property type="match status" value="1"/>
</dbReference>
<dbReference type="PROSITE" id="PS51462">
    <property type="entry name" value="NUDIX"/>
    <property type="match status" value="1"/>
</dbReference>
<name>A0A1F6FYK4_9BACT</name>
<dbReference type="Gene3D" id="3.90.79.10">
    <property type="entry name" value="Nucleoside Triphosphate Pyrophosphohydrolase"/>
    <property type="match status" value="1"/>
</dbReference>
<dbReference type="InterPro" id="IPR020476">
    <property type="entry name" value="Nudix_hydrolase"/>
</dbReference>